<name>F2B8K1_9NEIS</name>
<accession>F2B8K1</accession>
<dbReference type="HOGENOM" id="CLU_3236421_0_0_4"/>
<evidence type="ECO:0000313" key="1">
    <source>
        <dbReference type="EMBL" id="EGF12232.1"/>
    </source>
</evidence>
<dbReference type="Proteomes" id="UP000004105">
    <property type="component" value="Unassembled WGS sequence"/>
</dbReference>
<keyword evidence="2" id="KW-1185">Reference proteome</keyword>
<gene>
    <name evidence="1" type="ORF">HMPREF9123_0021</name>
</gene>
<comment type="caution">
    <text evidence="1">The sequence shown here is derived from an EMBL/GenBank/DDBJ whole genome shotgun (WGS) entry which is preliminary data.</text>
</comment>
<sequence length="43" mass="4759">MSCAKSSAEGDKRKGRLKSFQTAFGQIFRQGVHTFAEQQPSGR</sequence>
<dbReference type="AlphaFoldDB" id="F2B8K1"/>
<protein>
    <submittedName>
        <fullName evidence="1">Uncharacterized protein</fullName>
    </submittedName>
</protein>
<dbReference type="EMBL" id="AFAY01000002">
    <property type="protein sequence ID" value="EGF12232.1"/>
    <property type="molecule type" value="Genomic_DNA"/>
</dbReference>
<proteinExistence type="predicted"/>
<organism evidence="1 2">
    <name type="scientific">Neisseria bacilliformis ATCC BAA-1200</name>
    <dbReference type="NCBI Taxonomy" id="888742"/>
    <lineage>
        <taxon>Bacteria</taxon>
        <taxon>Pseudomonadati</taxon>
        <taxon>Pseudomonadota</taxon>
        <taxon>Betaproteobacteria</taxon>
        <taxon>Neisseriales</taxon>
        <taxon>Neisseriaceae</taxon>
        <taxon>Neisseria</taxon>
    </lineage>
</organism>
<reference evidence="1 2" key="1">
    <citation type="submission" date="2011-02" db="EMBL/GenBank/DDBJ databases">
        <authorList>
            <person name="Muzny D."/>
            <person name="Qin X."/>
            <person name="Deng J."/>
            <person name="Jiang H."/>
            <person name="Liu Y."/>
            <person name="Qu J."/>
            <person name="Song X.-Z."/>
            <person name="Zhang L."/>
            <person name="Thornton R."/>
            <person name="Coyle M."/>
            <person name="Francisco L."/>
            <person name="Jackson L."/>
            <person name="Javaid M."/>
            <person name="Korchina V."/>
            <person name="Kovar C."/>
            <person name="Mata R."/>
            <person name="Mathew T."/>
            <person name="Ngo R."/>
            <person name="Nguyen L."/>
            <person name="Nguyen N."/>
            <person name="Okwuonu G."/>
            <person name="Ongeri F."/>
            <person name="Pham C."/>
            <person name="Simmons D."/>
            <person name="Wilczek-Boney K."/>
            <person name="Hale W."/>
            <person name="Jakkamsetti A."/>
            <person name="Pham P."/>
            <person name="Ruth R."/>
            <person name="San Lucas F."/>
            <person name="Warren J."/>
            <person name="Zhang J."/>
            <person name="Zhao Z."/>
            <person name="Zhou C."/>
            <person name="Zhu D."/>
            <person name="Lee S."/>
            <person name="Bess C."/>
            <person name="Blankenburg K."/>
            <person name="Forbes L."/>
            <person name="Fu Q."/>
            <person name="Gubbala S."/>
            <person name="Hirani K."/>
            <person name="Jayaseelan J.C."/>
            <person name="Lara F."/>
            <person name="Munidasa M."/>
            <person name="Palculict T."/>
            <person name="Patil S."/>
            <person name="Pu L.-L."/>
            <person name="Saada N."/>
            <person name="Tang L."/>
            <person name="Weissenberger G."/>
            <person name="Zhu Y."/>
            <person name="Hemphill L."/>
            <person name="Shang Y."/>
            <person name="Youmans B."/>
            <person name="Ayvaz T."/>
            <person name="Ross M."/>
            <person name="Santibanez J."/>
            <person name="Aqrawi P."/>
            <person name="Gross S."/>
            <person name="Joshi V."/>
            <person name="Fowler G."/>
            <person name="Nazareth L."/>
            <person name="Reid J."/>
            <person name="Worley K."/>
            <person name="Petrosino J."/>
            <person name="Highlander S."/>
            <person name="Gibbs R."/>
        </authorList>
    </citation>
    <scope>NUCLEOTIDE SEQUENCE [LARGE SCALE GENOMIC DNA]</scope>
    <source>
        <strain evidence="1 2">ATCC BAA-1200</strain>
    </source>
</reference>
<evidence type="ECO:0000313" key="2">
    <source>
        <dbReference type="Proteomes" id="UP000004105"/>
    </source>
</evidence>